<evidence type="ECO:0000313" key="4">
    <source>
        <dbReference type="EMBL" id="KAJ5092008.1"/>
    </source>
</evidence>
<proteinExistence type="predicted"/>
<dbReference type="GeneID" id="81396574"/>
<dbReference type="EMBL" id="JAPMSZ010000009">
    <property type="protein sequence ID" value="KAJ5092008.1"/>
    <property type="molecule type" value="Genomic_DNA"/>
</dbReference>
<dbReference type="OrthoDB" id="329272at2759"/>
<dbReference type="Pfam" id="PF13508">
    <property type="entry name" value="Acetyltransf_7"/>
    <property type="match status" value="1"/>
</dbReference>
<keyword evidence="1" id="KW-0808">Transferase</keyword>
<comment type="caution">
    <text evidence="4">The sequence shown here is derived from an EMBL/GenBank/DDBJ whole genome shotgun (WGS) entry which is preliminary data.</text>
</comment>
<reference evidence="4" key="2">
    <citation type="journal article" date="2023" name="IMA Fungus">
        <title>Comparative genomic study of the Penicillium genus elucidates a diverse pangenome and 15 lateral gene transfer events.</title>
        <authorList>
            <person name="Petersen C."/>
            <person name="Sorensen T."/>
            <person name="Nielsen M.R."/>
            <person name="Sondergaard T.E."/>
            <person name="Sorensen J.L."/>
            <person name="Fitzpatrick D.A."/>
            <person name="Frisvad J.C."/>
            <person name="Nielsen K.L."/>
        </authorList>
    </citation>
    <scope>NUCLEOTIDE SEQUENCE</scope>
    <source>
        <strain evidence="4">IBT 34128</strain>
    </source>
</reference>
<name>A0A9W9K3R0_9EURO</name>
<protein>
    <recommendedName>
        <fullName evidence="3">N-acetyltransferase domain-containing protein</fullName>
    </recommendedName>
</protein>
<keyword evidence="2" id="KW-0012">Acyltransferase</keyword>
<organism evidence="4 5">
    <name type="scientific">Penicillium alfredii</name>
    <dbReference type="NCBI Taxonomy" id="1506179"/>
    <lineage>
        <taxon>Eukaryota</taxon>
        <taxon>Fungi</taxon>
        <taxon>Dikarya</taxon>
        <taxon>Ascomycota</taxon>
        <taxon>Pezizomycotina</taxon>
        <taxon>Eurotiomycetes</taxon>
        <taxon>Eurotiomycetidae</taxon>
        <taxon>Eurotiales</taxon>
        <taxon>Aspergillaceae</taxon>
        <taxon>Penicillium</taxon>
    </lineage>
</organism>
<sequence length="163" mass="17865">MSTTVPSQISPDGPTISNATIHDAPTIKSIVDASYSKYIERIGKPPAPMTVDYIQVIKSQPVLVLRNDTTILGCVILSTDSGCEPTNIENIFVDPAAQGQGYGRVLLGGVEKRARAKDRSALTLYTNAKMYENLGLYAKLGFKETESRTEDGYERVYFRKDLG</sequence>
<dbReference type="SUPFAM" id="SSF55729">
    <property type="entry name" value="Acyl-CoA N-acyltransferases (Nat)"/>
    <property type="match status" value="1"/>
</dbReference>
<evidence type="ECO:0000259" key="3">
    <source>
        <dbReference type="PROSITE" id="PS51186"/>
    </source>
</evidence>
<dbReference type="InterPro" id="IPR000182">
    <property type="entry name" value="GNAT_dom"/>
</dbReference>
<dbReference type="Gene3D" id="3.40.630.30">
    <property type="match status" value="1"/>
</dbReference>
<dbReference type="GO" id="GO:0016747">
    <property type="term" value="F:acyltransferase activity, transferring groups other than amino-acyl groups"/>
    <property type="evidence" value="ECO:0007669"/>
    <property type="project" value="InterPro"/>
</dbReference>
<evidence type="ECO:0000256" key="1">
    <source>
        <dbReference type="ARBA" id="ARBA00022679"/>
    </source>
</evidence>
<keyword evidence="5" id="KW-1185">Reference proteome</keyword>
<accession>A0A9W9K3R0</accession>
<evidence type="ECO:0000256" key="2">
    <source>
        <dbReference type="ARBA" id="ARBA00023315"/>
    </source>
</evidence>
<dbReference type="PANTHER" id="PTHR43877">
    <property type="entry name" value="AMINOALKYLPHOSPHONATE N-ACETYLTRANSFERASE-RELATED-RELATED"/>
    <property type="match status" value="1"/>
</dbReference>
<feature type="domain" description="N-acetyltransferase" evidence="3">
    <location>
        <begin position="14"/>
        <end position="163"/>
    </location>
</feature>
<dbReference type="CDD" id="cd04301">
    <property type="entry name" value="NAT_SF"/>
    <property type="match status" value="1"/>
</dbReference>
<dbReference type="PANTHER" id="PTHR43877:SF2">
    <property type="entry name" value="AMINOALKYLPHOSPHONATE N-ACETYLTRANSFERASE-RELATED"/>
    <property type="match status" value="1"/>
</dbReference>
<reference evidence="4" key="1">
    <citation type="submission" date="2022-11" db="EMBL/GenBank/DDBJ databases">
        <authorList>
            <person name="Petersen C."/>
        </authorList>
    </citation>
    <scope>NUCLEOTIDE SEQUENCE</scope>
    <source>
        <strain evidence="4">IBT 34128</strain>
    </source>
</reference>
<dbReference type="AlphaFoldDB" id="A0A9W9K3R0"/>
<gene>
    <name evidence="4" type="ORF">NUU61_006878</name>
</gene>
<dbReference type="PROSITE" id="PS51186">
    <property type="entry name" value="GNAT"/>
    <property type="match status" value="1"/>
</dbReference>
<dbReference type="InterPro" id="IPR016181">
    <property type="entry name" value="Acyl_CoA_acyltransferase"/>
</dbReference>
<evidence type="ECO:0000313" key="5">
    <source>
        <dbReference type="Proteomes" id="UP001141434"/>
    </source>
</evidence>
<dbReference type="InterPro" id="IPR050832">
    <property type="entry name" value="Bact_Acetyltransf"/>
</dbReference>
<dbReference type="Proteomes" id="UP001141434">
    <property type="component" value="Unassembled WGS sequence"/>
</dbReference>
<dbReference type="RefSeq" id="XP_056510205.1">
    <property type="nucleotide sequence ID" value="XM_056657405.1"/>
</dbReference>